<accession>A0A9D2DJR5</accession>
<name>A0A9D2DJR5_9ACTN</name>
<dbReference type="Proteomes" id="UP000824029">
    <property type="component" value="Unassembled WGS sequence"/>
</dbReference>
<organism evidence="1 2">
    <name type="scientific">Candidatus Olsenella stercoravium</name>
    <dbReference type="NCBI Taxonomy" id="2838713"/>
    <lineage>
        <taxon>Bacteria</taxon>
        <taxon>Bacillati</taxon>
        <taxon>Actinomycetota</taxon>
        <taxon>Coriobacteriia</taxon>
        <taxon>Coriobacteriales</taxon>
        <taxon>Atopobiaceae</taxon>
        <taxon>Olsenella</taxon>
    </lineage>
</organism>
<sequence>MNSRDFRNGVAHLVRERGHGPLAKIRAPSRLISELYSYSARHICPFRDSPLLSTAQEHLSEMRDSFSYGKLNGHASAVRDLYMKYLYQTSTDSSMDAEVLMLWVATNGFFIAAPGQKAEAQQMLSRTLEIVWDCLDSGYQFGGGSNDEYACNEATALMQEILADAQIACGLSFC</sequence>
<protein>
    <submittedName>
        <fullName evidence="1">Uncharacterized protein</fullName>
    </submittedName>
</protein>
<dbReference type="AlphaFoldDB" id="A0A9D2DJR5"/>
<evidence type="ECO:0000313" key="1">
    <source>
        <dbReference type="EMBL" id="HIZ18129.1"/>
    </source>
</evidence>
<evidence type="ECO:0000313" key="2">
    <source>
        <dbReference type="Proteomes" id="UP000824029"/>
    </source>
</evidence>
<gene>
    <name evidence="1" type="ORF">IAA22_03315</name>
</gene>
<comment type="caution">
    <text evidence="1">The sequence shown here is derived from an EMBL/GenBank/DDBJ whole genome shotgun (WGS) entry which is preliminary data.</text>
</comment>
<reference evidence="1" key="2">
    <citation type="submission" date="2021-04" db="EMBL/GenBank/DDBJ databases">
        <authorList>
            <person name="Gilroy R."/>
        </authorList>
    </citation>
    <scope>NUCLEOTIDE SEQUENCE</scope>
    <source>
        <strain evidence="1">ChiHecolR3B27-1887</strain>
    </source>
</reference>
<reference evidence="1" key="1">
    <citation type="journal article" date="2021" name="PeerJ">
        <title>Extensive microbial diversity within the chicken gut microbiome revealed by metagenomics and culture.</title>
        <authorList>
            <person name="Gilroy R."/>
            <person name="Ravi A."/>
            <person name="Getino M."/>
            <person name="Pursley I."/>
            <person name="Horton D.L."/>
            <person name="Alikhan N.F."/>
            <person name="Baker D."/>
            <person name="Gharbi K."/>
            <person name="Hall N."/>
            <person name="Watson M."/>
            <person name="Adriaenssens E.M."/>
            <person name="Foster-Nyarko E."/>
            <person name="Jarju S."/>
            <person name="Secka A."/>
            <person name="Antonio M."/>
            <person name="Oren A."/>
            <person name="Chaudhuri R.R."/>
            <person name="La Ragione R."/>
            <person name="Hildebrand F."/>
            <person name="Pallen M.J."/>
        </authorList>
    </citation>
    <scope>NUCLEOTIDE SEQUENCE</scope>
    <source>
        <strain evidence="1">ChiHecolR3B27-1887</strain>
    </source>
</reference>
<dbReference type="EMBL" id="DXBZ01000059">
    <property type="protein sequence ID" value="HIZ18129.1"/>
    <property type="molecule type" value="Genomic_DNA"/>
</dbReference>
<proteinExistence type="predicted"/>